<proteinExistence type="predicted"/>
<dbReference type="OrthoDB" id="425082at2759"/>
<feature type="region of interest" description="Disordered" evidence="1">
    <location>
        <begin position="253"/>
        <end position="273"/>
    </location>
</feature>
<comment type="caution">
    <text evidence="2">The sequence shown here is derived from an EMBL/GenBank/DDBJ whole genome shotgun (WGS) entry which is preliminary data.</text>
</comment>
<keyword evidence="3" id="KW-1185">Reference proteome</keyword>
<evidence type="ECO:0000313" key="3">
    <source>
        <dbReference type="Proteomes" id="UP000315496"/>
    </source>
</evidence>
<keyword evidence="2" id="KW-0966">Cell projection</keyword>
<dbReference type="PANTHER" id="PTHR28457:SF1">
    <property type="entry name" value="CILIA- AND FLAGELLA-ASSOCIATED PROTEIN 119"/>
    <property type="match status" value="1"/>
</dbReference>
<evidence type="ECO:0000313" key="2">
    <source>
        <dbReference type="EMBL" id="TNJ30625.1"/>
    </source>
</evidence>
<dbReference type="InterPro" id="IPR032727">
    <property type="entry name" value="CLAMP"/>
</dbReference>
<accession>A0A4Z1T0X3</accession>
<keyword evidence="2" id="KW-0282">Flagellum</keyword>
<sequence>MTYNAPLYITSQEYRALLEEDGRVDTFIGEFFCVNPEMHTYAPVRELVDRCLAFSQSTLALPDAGCALLTLLIDLHNYNISQTTIQESELRDLARKRLVAYSLECPPFYSAYFEADAIKAAAEFVDSFYLRAYRLWRYLFCPTPLLEVSVHPTIDLVGLQSLEQLGYSATQISELKKATAPIPDARTSKTQKKGAMEPIPAEEKEAEATRDRPVLPFTTRPLPLNEATLYVPPPPKTEDEIAAEEVRAEIAEAQEVTTDQPPDMEQENKEPEVDVEKLARAIEVATEAELARVKAQLLQELTTAREAPPPKKGGAK</sequence>
<feature type="region of interest" description="Disordered" evidence="1">
    <location>
        <begin position="181"/>
        <end position="209"/>
    </location>
</feature>
<name>A0A4Z1T0X3_GIAMU</name>
<evidence type="ECO:0000256" key="1">
    <source>
        <dbReference type="SAM" id="MobiDB-lite"/>
    </source>
</evidence>
<dbReference type="EMBL" id="VDLU01000001">
    <property type="protein sequence ID" value="TNJ30625.1"/>
    <property type="molecule type" value="Genomic_DNA"/>
</dbReference>
<dbReference type="VEuPathDB" id="GiardiaDB:GMRT_12221"/>
<dbReference type="AlphaFoldDB" id="A0A4Z1T0X3"/>
<keyword evidence="2" id="KW-0969">Cilium</keyword>
<gene>
    <name evidence="2" type="ORF">GMRT_12221</name>
</gene>
<reference evidence="2 3" key="1">
    <citation type="submission" date="2019-05" db="EMBL/GenBank/DDBJ databases">
        <title>The compact genome of Giardia muris reveals important steps in the evolution of intestinal protozoan parasites.</title>
        <authorList>
            <person name="Xu F."/>
            <person name="Jimenez-Gonzalez A."/>
            <person name="Einarsson E."/>
            <person name="Astvaldsson A."/>
            <person name="Peirasmaki D."/>
            <person name="Eckmann L."/>
            <person name="Andersson J.O."/>
            <person name="Svard S.G."/>
            <person name="Jerlstrom-Hultqvist J."/>
        </authorList>
    </citation>
    <scope>NUCLEOTIDE SEQUENCE [LARGE SCALE GENOMIC DNA]</scope>
    <source>
        <strain evidence="2 3">Roberts-Thomson</strain>
    </source>
</reference>
<protein>
    <submittedName>
        <fullName evidence="2">Putative Flagellar C1a complex subunit C1a-32</fullName>
    </submittedName>
</protein>
<dbReference type="PANTHER" id="PTHR28457">
    <property type="entry name" value="COILED-COIL DOMAIN-CONTAINING PROTEIN 189"/>
    <property type="match status" value="1"/>
</dbReference>
<dbReference type="Pfam" id="PF14769">
    <property type="entry name" value="CLAMP"/>
    <property type="match status" value="1"/>
</dbReference>
<dbReference type="Proteomes" id="UP000315496">
    <property type="component" value="Chromosome 1"/>
</dbReference>
<organism evidence="2 3">
    <name type="scientific">Giardia muris</name>
    <dbReference type="NCBI Taxonomy" id="5742"/>
    <lineage>
        <taxon>Eukaryota</taxon>
        <taxon>Metamonada</taxon>
        <taxon>Diplomonadida</taxon>
        <taxon>Hexamitidae</taxon>
        <taxon>Giardiinae</taxon>
        <taxon>Giardia</taxon>
    </lineage>
</organism>